<protein>
    <submittedName>
        <fullName evidence="2">Trypsin-like peptidase domain-containing protein</fullName>
    </submittedName>
</protein>
<evidence type="ECO:0000313" key="2">
    <source>
        <dbReference type="EMBL" id="MDX3699577.1"/>
    </source>
</evidence>
<gene>
    <name evidence="2" type="ORF">PV662_07325</name>
</gene>
<dbReference type="SUPFAM" id="SSF50494">
    <property type="entry name" value="Trypsin-like serine proteases"/>
    <property type="match status" value="1"/>
</dbReference>
<dbReference type="EMBL" id="JARAYU010000002">
    <property type="protein sequence ID" value="MDX3699577.1"/>
    <property type="molecule type" value="Genomic_DNA"/>
</dbReference>
<evidence type="ECO:0000259" key="1">
    <source>
        <dbReference type="Pfam" id="PF20028"/>
    </source>
</evidence>
<evidence type="ECO:0000313" key="3">
    <source>
        <dbReference type="Proteomes" id="UP001271274"/>
    </source>
</evidence>
<dbReference type="Proteomes" id="UP001271274">
    <property type="component" value="Unassembled WGS sequence"/>
</dbReference>
<dbReference type="InterPro" id="IPR009003">
    <property type="entry name" value="Peptidase_S1_PA"/>
</dbReference>
<dbReference type="InterPro" id="IPR045450">
    <property type="entry name" value="VMAP_C"/>
</dbReference>
<reference evidence="2 3" key="1">
    <citation type="journal article" date="2023" name="Microb. Genom.">
        <title>Mesoterricola silvestris gen. nov., sp. nov., Mesoterricola sediminis sp. nov., Geothrix oryzae sp. nov., Geothrix edaphica sp. nov., Geothrix rubra sp. nov., and Geothrix limicola sp. nov., six novel members of Acidobacteriota isolated from soils.</title>
        <authorList>
            <person name="Weisberg A.J."/>
            <person name="Pearce E."/>
            <person name="Kramer C.G."/>
            <person name="Chang J.H."/>
            <person name="Clarke C.R."/>
        </authorList>
    </citation>
    <scope>NUCLEOTIDE SEQUENCE [LARGE SCALE GENOMIC DNA]</scope>
    <source>
        <strain evidence="2 3">ID09-01A</strain>
    </source>
</reference>
<dbReference type="RefSeq" id="WP_119580743.1">
    <property type="nucleotide sequence ID" value="NZ_JARAUR010000411.1"/>
</dbReference>
<dbReference type="Pfam" id="PF13365">
    <property type="entry name" value="Trypsin_2"/>
    <property type="match status" value="1"/>
</dbReference>
<feature type="domain" description="vWA-MoxR associated protein C-terminal" evidence="1">
    <location>
        <begin position="323"/>
        <end position="564"/>
    </location>
</feature>
<accession>A0ABU4NAG9</accession>
<sequence length="578" mass="63206">MTSASWHARIECGGSTGAGFLITRRHVVTCAHVVQDSGTREVRITFAHGEGRAVTGRVTAQGGWDGTPTSHGDVAVLELDHPMDLKPARFAAVSDAYGDPPPKLLAYGFPKHSRKGVLAEYRTTADQLLDGEWVQLEAWKTYGQPLAPGFSGAGLTLTDGRVVGVVTSAARDSGIRDGRMLPAHVVARYWPPLADSIPTPGYNRRQRQRLRLLIEAASRQDDLECSPERLYRDAVGVGPPPPDGLASLWDAAWYLLFEVPDQRAIARFAGRLAVFVADLETRRGLRAWSNTGSGPTPLPESGPVHDWSPILVEMAPSGRGDNHFLVEVSAYNGQDRLVVGSSRLPVESIRAYALERIDEAYHVLEPEARELIAFVLPLRHLNLGVAHWPRSPDDDSPLGSFAPLVVISLERRRSFALQHKLRQKWASLDTQSMARLHRIGCASLRQNPTSLTIGLRHSTDAVGFGTPPRADGVRQLLHATLNAPAPAVLWPRTSCKGGSLPHDGCQGTAFLNRLDEHLVGRPLRDLPAYIHELREAACAVEAASEPGPDGRHWAHDLTLLWEDPRCLPDPDSFQELPV</sequence>
<dbReference type="Gene3D" id="2.40.10.120">
    <property type="match status" value="1"/>
</dbReference>
<comment type="caution">
    <text evidence="2">The sequence shown here is derived from an EMBL/GenBank/DDBJ whole genome shotgun (WGS) entry which is preliminary data.</text>
</comment>
<keyword evidence="3" id="KW-1185">Reference proteome</keyword>
<dbReference type="Pfam" id="PF20028">
    <property type="entry name" value="VMAP-C"/>
    <property type="match status" value="1"/>
</dbReference>
<proteinExistence type="predicted"/>
<name>A0ABU4NAG9_9ACTN</name>
<organism evidence="2 3">
    <name type="scientific">Streptomyces europaeiscabiei</name>
    <dbReference type="NCBI Taxonomy" id="146819"/>
    <lineage>
        <taxon>Bacteria</taxon>
        <taxon>Bacillati</taxon>
        <taxon>Actinomycetota</taxon>
        <taxon>Actinomycetes</taxon>
        <taxon>Kitasatosporales</taxon>
        <taxon>Streptomycetaceae</taxon>
        <taxon>Streptomyces</taxon>
    </lineage>
</organism>